<evidence type="ECO:0000313" key="11">
    <source>
        <dbReference type="EMBL" id="MDX8418142.1"/>
    </source>
</evidence>
<feature type="transmembrane region" description="Helical" evidence="9">
    <location>
        <begin position="373"/>
        <end position="395"/>
    </location>
</feature>
<dbReference type="EMBL" id="JALBUS010000018">
    <property type="protein sequence ID" value="MDX8418142.1"/>
    <property type="molecule type" value="Genomic_DNA"/>
</dbReference>
<feature type="transmembrane region" description="Helical" evidence="9">
    <location>
        <begin position="407"/>
        <end position="426"/>
    </location>
</feature>
<feature type="transmembrane region" description="Helical" evidence="9">
    <location>
        <begin position="43"/>
        <end position="67"/>
    </location>
</feature>
<dbReference type="PROSITE" id="PS51104">
    <property type="entry name" value="PTS_EIIC_TYPE_2"/>
    <property type="match status" value="1"/>
</dbReference>
<feature type="transmembrane region" description="Helical" evidence="9">
    <location>
        <begin position="224"/>
        <end position="243"/>
    </location>
</feature>
<keyword evidence="8 9" id="KW-0472">Membrane</keyword>
<evidence type="ECO:0000256" key="3">
    <source>
        <dbReference type="ARBA" id="ARBA00022475"/>
    </source>
</evidence>
<evidence type="ECO:0000256" key="2">
    <source>
        <dbReference type="ARBA" id="ARBA00022448"/>
    </source>
</evidence>
<feature type="domain" description="PTS EIIC type-2" evidence="10">
    <location>
        <begin position="8"/>
        <end position="452"/>
    </location>
</feature>
<comment type="subcellular location">
    <subcellularLocation>
        <location evidence="1">Cell membrane</location>
        <topology evidence="1">Multi-pass membrane protein</topology>
    </subcellularLocation>
</comment>
<accession>A0ABU4WNK8</accession>
<gene>
    <name evidence="11" type="ORF">MOZ64_09890</name>
</gene>
<feature type="transmembrane region" description="Helical" evidence="9">
    <location>
        <begin position="87"/>
        <end position="118"/>
    </location>
</feature>
<protein>
    <submittedName>
        <fullName evidence="11">PTS galactitol transporter subunit IIC</fullName>
    </submittedName>
</protein>
<dbReference type="PIRSF" id="PIRSF006304">
    <property type="entry name" value="GatC"/>
    <property type="match status" value="1"/>
</dbReference>
<dbReference type="Proteomes" id="UP001285244">
    <property type="component" value="Unassembled WGS sequence"/>
</dbReference>
<keyword evidence="3" id="KW-1003">Cell membrane</keyword>
<dbReference type="Pfam" id="PF03611">
    <property type="entry name" value="EIIC-GAT"/>
    <property type="match status" value="1"/>
</dbReference>
<evidence type="ECO:0000313" key="12">
    <source>
        <dbReference type="Proteomes" id="UP001285244"/>
    </source>
</evidence>
<name>A0ABU4WNK8_9FIRM</name>
<evidence type="ECO:0000256" key="8">
    <source>
        <dbReference type="ARBA" id="ARBA00023136"/>
    </source>
</evidence>
<feature type="transmembrane region" description="Helical" evidence="9">
    <location>
        <begin position="14"/>
        <end position="31"/>
    </location>
</feature>
<evidence type="ECO:0000256" key="9">
    <source>
        <dbReference type="SAM" id="Phobius"/>
    </source>
</evidence>
<evidence type="ECO:0000256" key="4">
    <source>
        <dbReference type="ARBA" id="ARBA00022597"/>
    </source>
</evidence>
<keyword evidence="12" id="KW-1185">Reference proteome</keyword>
<evidence type="ECO:0000259" key="10">
    <source>
        <dbReference type="PROSITE" id="PS51104"/>
    </source>
</evidence>
<reference evidence="11 12" key="1">
    <citation type="submission" date="2022-03" db="EMBL/GenBank/DDBJ databases">
        <title>Novel taxa within the pig intestine.</title>
        <authorList>
            <person name="Wylensek D."/>
            <person name="Bishof K."/>
            <person name="Afrizal A."/>
            <person name="Clavel T."/>
        </authorList>
    </citation>
    <scope>NUCLEOTIDE SEQUENCE [LARGE SCALE GENOMIC DNA]</scope>
    <source>
        <strain evidence="11 12">Cla-KB-P134</strain>
    </source>
</reference>
<evidence type="ECO:0000256" key="6">
    <source>
        <dbReference type="ARBA" id="ARBA00022692"/>
    </source>
</evidence>
<evidence type="ECO:0000256" key="7">
    <source>
        <dbReference type="ARBA" id="ARBA00022989"/>
    </source>
</evidence>
<evidence type="ECO:0000256" key="1">
    <source>
        <dbReference type="ARBA" id="ARBA00004651"/>
    </source>
</evidence>
<dbReference type="PANTHER" id="PTHR37324:SF2">
    <property type="entry name" value="PTS SYSTEM GALACTITOL-SPECIFIC EIIC COMPONENT"/>
    <property type="match status" value="1"/>
</dbReference>
<feature type="transmembrane region" description="Helical" evidence="9">
    <location>
        <begin position="317"/>
        <end position="336"/>
    </location>
</feature>
<sequence>MVVLEFLKSMIDNFGAPVIVPIIIGIIALILRVKPQKAFLSGLYAAVSLEGISLMLGSFTPIISPLVQNMGDVMVHVTGVKLNVFDVGWQAASLVAFSTSAGMIYLGLGILIQTILFLVKWTKCFQASDLWNNYSYMVWGAMVIYVTGSYPLGIACMVLLNLYSLLVSDMFAKRWSTYYQYPNCTIIAMHSVESGVFGAILDPIYNLIGLNKVKFNPSSIQNKIGFLGEPMTIGFLLGALIGLLGNITKLGTMEAWGSILVAAVATSAVMAIFPKITGFFSQAFAPITDAARKVMGKRTDQNWYIAVNDAVGYGEPATLTCGLLIMPIIILIAFFLPGNQTLPVVDLVALPYAMEVLVAIHNGNMAKVLITSAIYFGLGLLMCSYTAPLFTEVAVHAGYTVPAGSAMITSFVILGKPLIGFVMLAFLTKNPLWIGLTVVVYAIWYVVYRKNSNRFDEYLELQAEKNVQ</sequence>
<feature type="transmembrane region" description="Helical" evidence="9">
    <location>
        <begin position="432"/>
        <end position="448"/>
    </location>
</feature>
<keyword evidence="7 9" id="KW-1133">Transmembrane helix</keyword>
<dbReference type="RefSeq" id="WP_320326392.1">
    <property type="nucleotide sequence ID" value="NZ_JALBUS010000018.1"/>
</dbReference>
<keyword evidence="6 9" id="KW-0812">Transmembrane</keyword>
<dbReference type="InterPro" id="IPR004703">
    <property type="entry name" value="PTS_sugar-sp_permease"/>
</dbReference>
<dbReference type="PANTHER" id="PTHR37324">
    <property type="entry name" value="PTS SYSTEM GALACTITOL-SPECIFIC EIIC COMPONENT"/>
    <property type="match status" value="1"/>
</dbReference>
<keyword evidence="5" id="KW-0598">Phosphotransferase system</keyword>
<organism evidence="11 12">
    <name type="scientific">Absicoccus intestinalis</name>
    <dbReference type="NCBI Taxonomy" id="2926319"/>
    <lineage>
        <taxon>Bacteria</taxon>
        <taxon>Bacillati</taxon>
        <taxon>Bacillota</taxon>
        <taxon>Erysipelotrichia</taxon>
        <taxon>Erysipelotrichales</taxon>
        <taxon>Erysipelotrichaceae</taxon>
        <taxon>Absicoccus</taxon>
    </lineage>
</organism>
<proteinExistence type="predicted"/>
<dbReference type="InterPro" id="IPR013853">
    <property type="entry name" value="EIIC-GAT"/>
</dbReference>
<comment type="caution">
    <text evidence="11">The sequence shown here is derived from an EMBL/GenBank/DDBJ whole genome shotgun (WGS) entry which is preliminary data.</text>
</comment>
<keyword evidence="2" id="KW-0813">Transport</keyword>
<evidence type="ECO:0000256" key="5">
    <source>
        <dbReference type="ARBA" id="ARBA00022683"/>
    </source>
</evidence>
<dbReference type="InterPro" id="IPR013014">
    <property type="entry name" value="PTS_EIIC_2"/>
</dbReference>
<feature type="transmembrane region" description="Helical" evidence="9">
    <location>
        <begin position="255"/>
        <end position="273"/>
    </location>
</feature>
<keyword evidence="4" id="KW-0762">Sugar transport</keyword>